<dbReference type="Proteomes" id="UP000827872">
    <property type="component" value="Linkage Group LG01"/>
</dbReference>
<organism evidence="1 2">
    <name type="scientific">Sphaerodactylus townsendi</name>
    <dbReference type="NCBI Taxonomy" id="933632"/>
    <lineage>
        <taxon>Eukaryota</taxon>
        <taxon>Metazoa</taxon>
        <taxon>Chordata</taxon>
        <taxon>Craniata</taxon>
        <taxon>Vertebrata</taxon>
        <taxon>Euteleostomi</taxon>
        <taxon>Lepidosauria</taxon>
        <taxon>Squamata</taxon>
        <taxon>Bifurcata</taxon>
        <taxon>Gekkota</taxon>
        <taxon>Sphaerodactylidae</taxon>
        <taxon>Sphaerodactylus</taxon>
    </lineage>
</organism>
<proteinExistence type="predicted"/>
<accession>A0ACB8GB28</accession>
<reference evidence="1" key="1">
    <citation type="submission" date="2021-08" db="EMBL/GenBank/DDBJ databases">
        <title>The first chromosome-level gecko genome reveals the dynamic sex chromosomes of Neotropical dwarf geckos (Sphaerodactylidae: Sphaerodactylus).</title>
        <authorList>
            <person name="Pinto B.J."/>
            <person name="Keating S.E."/>
            <person name="Gamble T."/>
        </authorList>
    </citation>
    <scope>NUCLEOTIDE SEQUENCE</scope>
    <source>
        <strain evidence="1">TG3544</strain>
    </source>
</reference>
<evidence type="ECO:0000313" key="1">
    <source>
        <dbReference type="EMBL" id="KAH8016893.1"/>
    </source>
</evidence>
<name>A0ACB8GB28_9SAUR</name>
<gene>
    <name evidence="1" type="ORF">K3G42_024100</name>
</gene>
<evidence type="ECO:0000313" key="2">
    <source>
        <dbReference type="Proteomes" id="UP000827872"/>
    </source>
</evidence>
<keyword evidence="2" id="KW-1185">Reference proteome</keyword>
<protein>
    <submittedName>
        <fullName evidence="1">Uncharacterized protein</fullName>
    </submittedName>
</protein>
<sequence>MPAQFHPLRAMGWLATSAFALHKQGSPLYGREQGKHAMQSSAVPCAVPGLPPRSELGCLIISLCNNSGCILQQWPCSCVIVNTYVLYIYIHASICKENPMCVHFTNETREQYLDKCTV</sequence>
<dbReference type="EMBL" id="CM037614">
    <property type="protein sequence ID" value="KAH8016893.1"/>
    <property type="molecule type" value="Genomic_DNA"/>
</dbReference>
<comment type="caution">
    <text evidence="1">The sequence shown here is derived from an EMBL/GenBank/DDBJ whole genome shotgun (WGS) entry which is preliminary data.</text>
</comment>